<feature type="transmembrane region" description="Helical" evidence="2">
    <location>
        <begin position="219"/>
        <end position="241"/>
    </location>
</feature>
<protein>
    <submittedName>
        <fullName evidence="4">Uncharacterized protein</fullName>
    </submittedName>
</protein>
<reference evidence="5" key="1">
    <citation type="submission" date="2016-10" db="EMBL/GenBank/DDBJ databases">
        <authorList>
            <person name="Varghese N."/>
            <person name="Submissions S."/>
        </authorList>
    </citation>
    <scope>NUCLEOTIDE SEQUENCE [LARGE SCALE GENOMIC DNA]</scope>
    <source>
        <strain evidence="5">Gh-67</strain>
    </source>
</reference>
<accession>A0A1G8NJF4</accession>
<keyword evidence="5" id="KW-1185">Reference proteome</keyword>
<dbReference type="Proteomes" id="UP000199705">
    <property type="component" value="Unassembled WGS sequence"/>
</dbReference>
<feature type="transmembrane region" description="Helical" evidence="2">
    <location>
        <begin position="262"/>
        <end position="283"/>
    </location>
</feature>
<dbReference type="EMBL" id="FNCG01000034">
    <property type="protein sequence ID" value="SDI80379.1"/>
    <property type="molecule type" value="Genomic_DNA"/>
</dbReference>
<name>A0A1G8NJF4_9SPHI</name>
<keyword evidence="2" id="KW-0472">Membrane</keyword>
<evidence type="ECO:0000256" key="3">
    <source>
        <dbReference type="SAM" id="SignalP"/>
    </source>
</evidence>
<dbReference type="AlphaFoldDB" id="A0A1G8NJF4"/>
<gene>
    <name evidence="4" type="ORF">SAMN05192573_1344</name>
</gene>
<organism evidence="4 5">
    <name type="scientific">Mucilaginibacter gossypii</name>
    <dbReference type="NCBI Taxonomy" id="551996"/>
    <lineage>
        <taxon>Bacteria</taxon>
        <taxon>Pseudomonadati</taxon>
        <taxon>Bacteroidota</taxon>
        <taxon>Sphingobacteriia</taxon>
        <taxon>Sphingobacteriales</taxon>
        <taxon>Sphingobacteriaceae</taxon>
        <taxon>Mucilaginibacter</taxon>
    </lineage>
</organism>
<evidence type="ECO:0000256" key="2">
    <source>
        <dbReference type="SAM" id="Phobius"/>
    </source>
</evidence>
<proteinExistence type="predicted"/>
<sequence>MPIFKQPNSFIMKKFTALFAALFAVCLWTGPSLALDNAQVPKTVLPDPSPGTEPATVVLPQVLAIKPVYSVVSQEQTAREDNLSINNSTQSVAVYPGNIIRFTISNPMAFLNTRPADNSKVVLYVNGVEMKGIVSDWMSQITRLQINAGQLPALGNTADIFIALRRNDSTRNAWQFFYSNTGHFYDNFANLNASIGWQGMSELQKVPGTPRVTIIYYRIWVFVCWMLLFVIVLGLFVYICVFTDALKDGGRGGAYSLSLSQLMFWTTLVIGAFIYTLVLTDIVTTFNTSILLLLGVSAGTTGLAYVIDSNFAKNNPGAPQKQHATFLKDILTDGNGYSVQRIQAFAWNLVLGMYFIIYTIDNKSMPEFSSTILFLAGISSASYLGAKGPENTNAARPVAAAGSPATPAPADQASA</sequence>
<evidence type="ECO:0000313" key="5">
    <source>
        <dbReference type="Proteomes" id="UP000199705"/>
    </source>
</evidence>
<feature type="signal peptide" evidence="3">
    <location>
        <begin position="1"/>
        <end position="34"/>
    </location>
</feature>
<keyword evidence="2" id="KW-1133">Transmembrane helix</keyword>
<keyword evidence="2" id="KW-0812">Transmembrane</keyword>
<keyword evidence="3" id="KW-0732">Signal</keyword>
<evidence type="ECO:0000256" key="1">
    <source>
        <dbReference type="SAM" id="MobiDB-lite"/>
    </source>
</evidence>
<evidence type="ECO:0000313" key="4">
    <source>
        <dbReference type="EMBL" id="SDI80379.1"/>
    </source>
</evidence>
<feature type="transmembrane region" description="Helical" evidence="2">
    <location>
        <begin position="289"/>
        <end position="307"/>
    </location>
</feature>
<feature type="region of interest" description="Disordered" evidence="1">
    <location>
        <begin position="394"/>
        <end position="415"/>
    </location>
</feature>
<feature type="chain" id="PRO_5011718636" evidence="3">
    <location>
        <begin position="35"/>
        <end position="415"/>
    </location>
</feature>
<feature type="transmembrane region" description="Helical" evidence="2">
    <location>
        <begin position="344"/>
        <end position="360"/>
    </location>
</feature>